<gene>
    <name evidence="2" type="ORF">FZ942_04070</name>
</gene>
<dbReference type="PANTHER" id="PTHR39168:SF1">
    <property type="entry name" value="TRANSCRIPTIONAL REGULATORY PROTEIN"/>
    <property type="match status" value="1"/>
</dbReference>
<dbReference type="GO" id="GO:0010288">
    <property type="term" value="P:response to lead ion"/>
    <property type="evidence" value="ECO:0007669"/>
    <property type="project" value="TreeGrafter"/>
</dbReference>
<dbReference type="CDD" id="cd00090">
    <property type="entry name" value="HTH_ARSR"/>
    <property type="match status" value="1"/>
</dbReference>
<accession>A0A5A9GUV8</accession>
<dbReference type="Pfam" id="PF12840">
    <property type="entry name" value="HTH_20"/>
    <property type="match status" value="1"/>
</dbReference>
<protein>
    <submittedName>
        <fullName evidence="2">Helix-turn-helix transcriptional regulator</fullName>
    </submittedName>
</protein>
<dbReference type="GO" id="GO:0003677">
    <property type="term" value="F:DNA binding"/>
    <property type="evidence" value="ECO:0007669"/>
    <property type="project" value="TreeGrafter"/>
</dbReference>
<dbReference type="SUPFAM" id="SSF46785">
    <property type="entry name" value="Winged helix' DNA-binding domain"/>
    <property type="match status" value="1"/>
</dbReference>
<dbReference type="InterPro" id="IPR011991">
    <property type="entry name" value="ArsR-like_HTH"/>
</dbReference>
<dbReference type="EMBL" id="VTTN01000001">
    <property type="protein sequence ID" value="KAA0598271.1"/>
    <property type="molecule type" value="Genomic_DNA"/>
</dbReference>
<dbReference type="GO" id="GO:0032791">
    <property type="term" value="F:lead ion binding"/>
    <property type="evidence" value="ECO:0007669"/>
    <property type="project" value="TreeGrafter"/>
</dbReference>
<dbReference type="GO" id="GO:0003700">
    <property type="term" value="F:DNA-binding transcription factor activity"/>
    <property type="evidence" value="ECO:0007669"/>
    <property type="project" value="InterPro"/>
</dbReference>
<dbReference type="InterPro" id="IPR001845">
    <property type="entry name" value="HTH_ArsR_DNA-bd_dom"/>
</dbReference>
<dbReference type="PRINTS" id="PR00778">
    <property type="entry name" value="HTHARSR"/>
</dbReference>
<feature type="domain" description="HTH arsR-type" evidence="1">
    <location>
        <begin position="6"/>
        <end position="99"/>
    </location>
</feature>
<dbReference type="GO" id="GO:0046686">
    <property type="term" value="P:response to cadmium ion"/>
    <property type="evidence" value="ECO:0007669"/>
    <property type="project" value="TreeGrafter"/>
</dbReference>
<dbReference type="RefSeq" id="WP_149229865.1">
    <property type="nucleotide sequence ID" value="NZ_JALJXJ010000002.1"/>
</dbReference>
<sequence length="239" mass="24979">MTARPIASANAIATIAALIGDPARANILSALMGGQALTAGELCWHAGVGAPTTSGHLAKLTEAGLLAVERQGRHRYYRLASPVIAQAMESLMAVATAGPPRHRPPGPKDEALRAARTCYDHLAGRLGTALADRLSDLRLVIIGDGGALVTDDGRDFLAGLGLTFPEAGGNHRPLCRTCLDWSERRPHLAGQLGAALLTCSLERSWIARMPGSRAVTITDAGSKGFAMVFGITPEHLAPK</sequence>
<dbReference type="InterPro" id="IPR036390">
    <property type="entry name" value="WH_DNA-bd_sf"/>
</dbReference>
<name>A0A5A9GUV8_AZOLI</name>
<dbReference type="Gene3D" id="1.10.10.10">
    <property type="entry name" value="Winged helix-like DNA-binding domain superfamily/Winged helix DNA-binding domain"/>
    <property type="match status" value="1"/>
</dbReference>
<dbReference type="SMART" id="SM00418">
    <property type="entry name" value="HTH_ARSR"/>
    <property type="match status" value="1"/>
</dbReference>
<keyword evidence="3" id="KW-1185">Reference proteome</keyword>
<dbReference type="AlphaFoldDB" id="A0A5A9GUV8"/>
<dbReference type="InterPro" id="IPR036388">
    <property type="entry name" value="WH-like_DNA-bd_sf"/>
</dbReference>
<dbReference type="Proteomes" id="UP000324927">
    <property type="component" value="Unassembled WGS sequence"/>
</dbReference>
<dbReference type="PROSITE" id="PS50987">
    <property type="entry name" value="HTH_ARSR_2"/>
    <property type="match status" value="1"/>
</dbReference>
<organism evidence="2 3">
    <name type="scientific">Azospirillum lipoferum</name>
    <dbReference type="NCBI Taxonomy" id="193"/>
    <lineage>
        <taxon>Bacteria</taxon>
        <taxon>Pseudomonadati</taxon>
        <taxon>Pseudomonadota</taxon>
        <taxon>Alphaproteobacteria</taxon>
        <taxon>Rhodospirillales</taxon>
        <taxon>Azospirillaceae</taxon>
        <taxon>Azospirillum</taxon>
    </lineage>
</organism>
<dbReference type="OrthoDB" id="9797716at2"/>
<evidence type="ECO:0000259" key="1">
    <source>
        <dbReference type="PROSITE" id="PS50987"/>
    </source>
</evidence>
<dbReference type="PANTHER" id="PTHR39168">
    <property type="entry name" value="TRANSCRIPTIONAL REGULATOR-RELATED"/>
    <property type="match status" value="1"/>
</dbReference>
<dbReference type="NCBIfam" id="NF033788">
    <property type="entry name" value="HTH_metalloreg"/>
    <property type="match status" value="1"/>
</dbReference>
<evidence type="ECO:0000313" key="2">
    <source>
        <dbReference type="EMBL" id="KAA0598271.1"/>
    </source>
</evidence>
<dbReference type="InterPro" id="IPR052543">
    <property type="entry name" value="HTH_Metal-responsive_Reg"/>
</dbReference>
<reference evidence="2 3" key="1">
    <citation type="submission" date="2019-08" db="EMBL/GenBank/DDBJ databases">
        <authorList>
            <person name="Grouzdev D."/>
            <person name="Tikhonova E."/>
            <person name="Kravchenko I."/>
        </authorList>
    </citation>
    <scope>NUCLEOTIDE SEQUENCE [LARGE SCALE GENOMIC DNA]</scope>
    <source>
        <strain evidence="2 3">59b</strain>
    </source>
</reference>
<proteinExistence type="predicted"/>
<evidence type="ECO:0000313" key="3">
    <source>
        <dbReference type="Proteomes" id="UP000324927"/>
    </source>
</evidence>
<dbReference type="GO" id="GO:0097063">
    <property type="term" value="F:cadmium ion sensor activity"/>
    <property type="evidence" value="ECO:0007669"/>
    <property type="project" value="TreeGrafter"/>
</dbReference>
<comment type="caution">
    <text evidence="2">The sequence shown here is derived from an EMBL/GenBank/DDBJ whole genome shotgun (WGS) entry which is preliminary data.</text>
</comment>